<reference evidence="1 2" key="1">
    <citation type="submission" date="2018-02" db="EMBL/GenBank/DDBJ databases">
        <title>Genomic Encyclopedia of Archaeal and Bacterial Type Strains, Phase II (KMG-II): from individual species to whole genera.</title>
        <authorList>
            <person name="Goeker M."/>
        </authorList>
    </citation>
    <scope>NUCLEOTIDE SEQUENCE [LARGE SCALE GENOMIC DNA]</scope>
    <source>
        <strain evidence="1 2">DSM 22857</strain>
    </source>
</reference>
<dbReference type="EMBL" id="PTJD01000016">
    <property type="protein sequence ID" value="PPK92226.1"/>
    <property type="molecule type" value="Genomic_DNA"/>
</dbReference>
<protein>
    <recommendedName>
        <fullName evidence="3">Enzyme related to lactoylglutathione lyase</fullName>
    </recommendedName>
</protein>
<evidence type="ECO:0000313" key="1">
    <source>
        <dbReference type="EMBL" id="PPK92226.1"/>
    </source>
</evidence>
<name>A0A2S6IDF5_9ACTN</name>
<organism evidence="1 2">
    <name type="scientific">Kineococcus xinjiangensis</name>
    <dbReference type="NCBI Taxonomy" id="512762"/>
    <lineage>
        <taxon>Bacteria</taxon>
        <taxon>Bacillati</taxon>
        <taxon>Actinomycetota</taxon>
        <taxon>Actinomycetes</taxon>
        <taxon>Kineosporiales</taxon>
        <taxon>Kineosporiaceae</taxon>
        <taxon>Kineococcus</taxon>
    </lineage>
</organism>
<comment type="caution">
    <text evidence="1">The sequence shown here is derived from an EMBL/GenBank/DDBJ whole genome shotgun (WGS) entry which is preliminary data.</text>
</comment>
<evidence type="ECO:0008006" key="3">
    <source>
        <dbReference type="Google" id="ProtNLM"/>
    </source>
</evidence>
<dbReference type="Proteomes" id="UP000239485">
    <property type="component" value="Unassembled WGS sequence"/>
</dbReference>
<sequence length="120" mass="12581">MPRVNAVTFLVRTGDGPDAVAWYSRLLGRGPDVSPLADLHEWELVPGAWLQVATGAAGVTPSSFRVRFGVADLTAAITAARDLGVAVKDPEVLPGTVAWTDLSDPWGNPLGLFQELAGSS</sequence>
<evidence type="ECO:0000313" key="2">
    <source>
        <dbReference type="Proteomes" id="UP000239485"/>
    </source>
</evidence>
<dbReference type="AlphaFoldDB" id="A0A2S6IDF5"/>
<proteinExistence type="predicted"/>
<keyword evidence="2" id="KW-1185">Reference proteome</keyword>
<accession>A0A2S6IDF5</accession>
<gene>
    <name evidence="1" type="ORF">CLV92_11688</name>
</gene>
<dbReference type="Gene3D" id="3.10.180.10">
    <property type="entry name" value="2,3-Dihydroxybiphenyl 1,2-Dioxygenase, domain 1"/>
    <property type="match status" value="1"/>
</dbReference>
<dbReference type="InterPro" id="IPR029068">
    <property type="entry name" value="Glyas_Bleomycin-R_OHBP_Dase"/>
</dbReference>
<dbReference type="SUPFAM" id="SSF54593">
    <property type="entry name" value="Glyoxalase/Bleomycin resistance protein/Dihydroxybiphenyl dioxygenase"/>
    <property type="match status" value="1"/>
</dbReference>